<dbReference type="Proteomes" id="UP000266841">
    <property type="component" value="Unassembled WGS sequence"/>
</dbReference>
<feature type="compositionally biased region" description="Basic and acidic residues" evidence="5">
    <location>
        <begin position="334"/>
        <end position="346"/>
    </location>
</feature>
<evidence type="ECO:0000313" key="6">
    <source>
        <dbReference type="EMBL" id="EJK70400.1"/>
    </source>
</evidence>
<dbReference type="PANTHER" id="PTHR24113:SF12">
    <property type="entry name" value="RAN GTPASE-ACTIVATING PROTEIN 1"/>
    <property type="match status" value="1"/>
</dbReference>
<dbReference type="GO" id="GO:0005829">
    <property type="term" value="C:cytosol"/>
    <property type="evidence" value="ECO:0007669"/>
    <property type="project" value="TreeGrafter"/>
</dbReference>
<evidence type="ECO:0000256" key="2">
    <source>
        <dbReference type="ARBA" id="ARBA00022614"/>
    </source>
</evidence>
<sequence length="355" mass="38721">YPGPATLFKARVQREAEGADGSNGLVTRQSQVSGSTEVSSEAIVMSAEDAGKRKRGGGDGAAVADTDPAKTGATSSADLESMLQQALSRIDSLERQHEEMKASINSEIKASREDARRLKEENKALQASDRANISTVEFHDNGFANMQDAISELGKSLKKSRQLKSLEWSRNPIHNTEDMSLFIRVLSQGNTVDKLKFTLNSNENAQAVLSGVEFSTYKVLDFRYNNLQTNGRTDIPDLIAENTSLRSLYLSSNELNDDDAVLIAQSLGRNTHLTNLEVKNNDIQERGMRALYEAVNDTSSLNALSDCNPLVPYRGATSRIGRNDHTNLGFSSLHQERQTRPLRSEAARGGAGSSA</sequence>
<name>K0SYC2_THAOC</name>
<dbReference type="GO" id="GO:0031267">
    <property type="term" value="F:small GTPase binding"/>
    <property type="evidence" value="ECO:0007669"/>
    <property type="project" value="TreeGrafter"/>
</dbReference>
<dbReference type="InterPro" id="IPR032675">
    <property type="entry name" value="LRR_dom_sf"/>
</dbReference>
<feature type="compositionally biased region" description="Polar residues" evidence="5">
    <location>
        <begin position="24"/>
        <end position="39"/>
    </location>
</feature>
<keyword evidence="1" id="KW-0343">GTPase activation</keyword>
<dbReference type="GO" id="GO:0048471">
    <property type="term" value="C:perinuclear region of cytoplasm"/>
    <property type="evidence" value="ECO:0007669"/>
    <property type="project" value="TreeGrafter"/>
</dbReference>
<keyword evidence="4" id="KW-0175">Coiled coil</keyword>
<dbReference type="GO" id="GO:0006913">
    <property type="term" value="P:nucleocytoplasmic transport"/>
    <property type="evidence" value="ECO:0007669"/>
    <property type="project" value="TreeGrafter"/>
</dbReference>
<gene>
    <name evidence="6" type="ORF">THAOC_08244</name>
</gene>
<organism evidence="6 7">
    <name type="scientific">Thalassiosira oceanica</name>
    <name type="common">Marine diatom</name>
    <dbReference type="NCBI Taxonomy" id="159749"/>
    <lineage>
        <taxon>Eukaryota</taxon>
        <taxon>Sar</taxon>
        <taxon>Stramenopiles</taxon>
        <taxon>Ochrophyta</taxon>
        <taxon>Bacillariophyta</taxon>
        <taxon>Coscinodiscophyceae</taxon>
        <taxon>Thalassiosirophycidae</taxon>
        <taxon>Thalassiosirales</taxon>
        <taxon>Thalassiosiraceae</taxon>
        <taxon>Thalassiosira</taxon>
    </lineage>
</organism>
<dbReference type="SUPFAM" id="SSF52047">
    <property type="entry name" value="RNI-like"/>
    <property type="match status" value="1"/>
</dbReference>
<accession>K0SYC2</accession>
<dbReference type="AlphaFoldDB" id="K0SYC2"/>
<feature type="coiled-coil region" evidence="4">
    <location>
        <begin position="76"/>
        <end position="128"/>
    </location>
</feature>
<dbReference type="GO" id="GO:0005634">
    <property type="term" value="C:nucleus"/>
    <property type="evidence" value="ECO:0007669"/>
    <property type="project" value="TreeGrafter"/>
</dbReference>
<proteinExistence type="predicted"/>
<dbReference type="GO" id="GO:0005096">
    <property type="term" value="F:GTPase activator activity"/>
    <property type="evidence" value="ECO:0007669"/>
    <property type="project" value="UniProtKB-KW"/>
</dbReference>
<protein>
    <submittedName>
        <fullName evidence="6">Uncharacterized protein</fullName>
    </submittedName>
</protein>
<feature type="region of interest" description="Disordered" evidence="5">
    <location>
        <begin position="321"/>
        <end position="355"/>
    </location>
</feature>
<feature type="non-terminal residue" evidence="6">
    <location>
        <position position="1"/>
    </location>
</feature>
<keyword evidence="7" id="KW-1185">Reference proteome</keyword>
<dbReference type="InterPro" id="IPR001611">
    <property type="entry name" value="Leu-rich_rpt"/>
</dbReference>
<feature type="region of interest" description="Disordered" evidence="5">
    <location>
        <begin position="13"/>
        <end position="76"/>
    </location>
</feature>
<reference evidence="6 7" key="1">
    <citation type="journal article" date="2012" name="Genome Biol.">
        <title>Genome and low-iron response of an oceanic diatom adapted to chronic iron limitation.</title>
        <authorList>
            <person name="Lommer M."/>
            <person name="Specht M."/>
            <person name="Roy A.S."/>
            <person name="Kraemer L."/>
            <person name="Andreson R."/>
            <person name="Gutowska M.A."/>
            <person name="Wolf J."/>
            <person name="Bergner S.V."/>
            <person name="Schilhabel M.B."/>
            <person name="Klostermeier U.C."/>
            <person name="Beiko R.G."/>
            <person name="Rosenstiel P."/>
            <person name="Hippler M."/>
            <person name="Laroche J."/>
        </authorList>
    </citation>
    <scope>NUCLEOTIDE SEQUENCE [LARGE SCALE GENOMIC DNA]</scope>
    <source>
        <strain evidence="6 7">CCMP1005</strain>
    </source>
</reference>
<keyword evidence="3" id="KW-0677">Repeat</keyword>
<dbReference type="EMBL" id="AGNL01008585">
    <property type="protein sequence ID" value="EJK70400.1"/>
    <property type="molecule type" value="Genomic_DNA"/>
</dbReference>
<dbReference type="Pfam" id="PF13516">
    <property type="entry name" value="LRR_6"/>
    <property type="match status" value="2"/>
</dbReference>
<dbReference type="PANTHER" id="PTHR24113">
    <property type="entry name" value="RAN GTPASE-ACTIVATING PROTEIN 1"/>
    <property type="match status" value="1"/>
</dbReference>
<dbReference type="Gene3D" id="3.80.10.10">
    <property type="entry name" value="Ribonuclease Inhibitor"/>
    <property type="match status" value="1"/>
</dbReference>
<dbReference type="SMART" id="SM00368">
    <property type="entry name" value="LRR_RI"/>
    <property type="match status" value="2"/>
</dbReference>
<evidence type="ECO:0000256" key="4">
    <source>
        <dbReference type="SAM" id="Coils"/>
    </source>
</evidence>
<evidence type="ECO:0000313" key="7">
    <source>
        <dbReference type="Proteomes" id="UP000266841"/>
    </source>
</evidence>
<evidence type="ECO:0000256" key="3">
    <source>
        <dbReference type="ARBA" id="ARBA00022737"/>
    </source>
</evidence>
<dbReference type="InterPro" id="IPR027038">
    <property type="entry name" value="RanGap"/>
</dbReference>
<comment type="caution">
    <text evidence="6">The sequence shown here is derived from an EMBL/GenBank/DDBJ whole genome shotgun (WGS) entry which is preliminary data.</text>
</comment>
<keyword evidence="2" id="KW-0433">Leucine-rich repeat</keyword>
<evidence type="ECO:0000256" key="1">
    <source>
        <dbReference type="ARBA" id="ARBA00022468"/>
    </source>
</evidence>
<evidence type="ECO:0000256" key="5">
    <source>
        <dbReference type="SAM" id="MobiDB-lite"/>
    </source>
</evidence>
<dbReference type="OrthoDB" id="341587at2759"/>